<sequence length="859" mass="96191">MTNDGFRRLPPPPLFTIRPPPKPPGSLFENFQTIEILNGQCVRPSLNILNISSSSSTILHKHEETNNWLNIFLLIVAVFSVILCIIIAIFIFICLKKLRKEEKQYKNCIMSGSLTSRSHHRHHHIDGCTRTSEHYKCTPNTSNCCDDYYSHQLIPMKGTSSHCMLKSSEALRCSTLGNIINDEDTPQNHQYEYIPEYMLTMSRHRHPSIVCHHSHQLYHQTNNTCNLPYTSFSRSYLMPQGVTTTTSTSESSQCTCSSPPSTKVVQEESSTPLLAPTIFKESHKGETSSPKSMMIGWTRRNSSSSTKRKITQQQYSFLTQLHSIHISLNSSRSFHSCTTYTDIPLIDPITATIKSLAEDLSACRYSSFDLVRWYLTRIDAVNRQGFHPLHAVIETNPDALTIANALDQERHIYGSRSLLHGIPILIKDNIATNDKMETTAGSLALVGSLVPRDAFIVQRLRQAGAIILGKTSLSEWSNFKSDNSTRDGWSARGGLSNSAYVADGDPSGSSSGSAIATSAGLCAAAIGTETAGSIVMPSSLANIVGIKPTVGLTSRSGIIPISHDHDSVGPMGKTVEDVALLLEIIQGVDSRDYATQQIGIIRHQNYTQFLLGIEGLRHLRLGVIRQDIHISNEREDKIQKAIELMRFHGAIVIDPVNVSGIGDKNLLNDLVSLFRYNFRHDISNYLSELKNTRMKSLRDLIEFNIEHADQQFHDVYSPNQNIFISSDMQRNFTANDYANLYNKTRQFDGQYGIDATLIQYKLDALIVADTKHYITYMASSVGYPLIVVPLGFNESNNEPYGLMFAGTAWSESILLRIAHGFEQALPIRNTIRPKYAEQIISIRQFLLRIIEFIKNLELF</sequence>
<dbReference type="PANTHER" id="PTHR42678:SF34">
    <property type="entry name" value="OS04G0183300 PROTEIN"/>
    <property type="match status" value="1"/>
</dbReference>
<dbReference type="InterPro" id="IPR023631">
    <property type="entry name" value="Amidase_dom"/>
</dbReference>
<evidence type="ECO:0000313" key="4">
    <source>
        <dbReference type="EMBL" id="CAF0984860.1"/>
    </source>
</evidence>
<feature type="region of interest" description="Disordered" evidence="1">
    <location>
        <begin position="243"/>
        <end position="269"/>
    </location>
</feature>
<organism evidence="4 5">
    <name type="scientific">Rotaria sordida</name>
    <dbReference type="NCBI Taxonomy" id="392033"/>
    <lineage>
        <taxon>Eukaryota</taxon>
        <taxon>Metazoa</taxon>
        <taxon>Spiralia</taxon>
        <taxon>Gnathifera</taxon>
        <taxon>Rotifera</taxon>
        <taxon>Eurotatoria</taxon>
        <taxon>Bdelloidea</taxon>
        <taxon>Philodinida</taxon>
        <taxon>Philodinidae</taxon>
        <taxon>Rotaria</taxon>
    </lineage>
</organism>
<proteinExistence type="predicted"/>
<evidence type="ECO:0000313" key="5">
    <source>
        <dbReference type="Proteomes" id="UP000663870"/>
    </source>
</evidence>
<feature type="compositionally biased region" description="Pro residues" evidence="1">
    <location>
        <begin position="9"/>
        <end position="23"/>
    </location>
</feature>
<keyword evidence="2" id="KW-0472">Membrane</keyword>
<feature type="region of interest" description="Disordered" evidence="1">
    <location>
        <begin position="1"/>
        <end position="23"/>
    </location>
</feature>
<feature type="domain" description="Amidase" evidence="3">
    <location>
        <begin position="369"/>
        <end position="815"/>
    </location>
</feature>
<keyword evidence="2" id="KW-0812">Transmembrane</keyword>
<dbReference type="EMBL" id="CAJNOL010000287">
    <property type="protein sequence ID" value="CAF0984860.1"/>
    <property type="molecule type" value="Genomic_DNA"/>
</dbReference>
<dbReference type="Pfam" id="PF01425">
    <property type="entry name" value="Amidase"/>
    <property type="match status" value="1"/>
</dbReference>
<protein>
    <recommendedName>
        <fullName evidence="3">Amidase domain-containing protein</fullName>
    </recommendedName>
</protein>
<accession>A0A814FGU5</accession>
<dbReference type="Proteomes" id="UP000663870">
    <property type="component" value="Unassembled WGS sequence"/>
</dbReference>
<evidence type="ECO:0000256" key="1">
    <source>
        <dbReference type="SAM" id="MobiDB-lite"/>
    </source>
</evidence>
<name>A0A814FGU5_9BILA</name>
<dbReference type="AlphaFoldDB" id="A0A814FGU5"/>
<feature type="region of interest" description="Disordered" evidence="1">
    <location>
        <begin position="282"/>
        <end position="303"/>
    </location>
</feature>
<comment type="caution">
    <text evidence="4">The sequence shown here is derived from an EMBL/GenBank/DDBJ whole genome shotgun (WGS) entry which is preliminary data.</text>
</comment>
<keyword evidence="5" id="KW-1185">Reference proteome</keyword>
<dbReference type="InterPro" id="IPR036928">
    <property type="entry name" value="AS_sf"/>
</dbReference>
<evidence type="ECO:0000256" key="2">
    <source>
        <dbReference type="SAM" id="Phobius"/>
    </source>
</evidence>
<gene>
    <name evidence="4" type="ORF">JXQ802_LOCUS13373</name>
</gene>
<dbReference type="PANTHER" id="PTHR42678">
    <property type="entry name" value="AMIDASE"/>
    <property type="match status" value="1"/>
</dbReference>
<reference evidence="4" key="1">
    <citation type="submission" date="2021-02" db="EMBL/GenBank/DDBJ databases">
        <authorList>
            <person name="Nowell W R."/>
        </authorList>
    </citation>
    <scope>NUCLEOTIDE SEQUENCE</scope>
</reference>
<feature type="transmembrane region" description="Helical" evidence="2">
    <location>
        <begin position="71"/>
        <end position="95"/>
    </location>
</feature>
<keyword evidence="2" id="KW-1133">Transmembrane helix</keyword>
<feature type="compositionally biased region" description="Low complexity" evidence="1">
    <location>
        <begin position="243"/>
        <end position="262"/>
    </location>
</feature>
<dbReference type="Gene3D" id="3.90.1300.10">
    <property type="entry name" value="Amidase signature (AS) domain"/>
    <property type="match status" value="1"/>
</dbReference>
<evidence type="ECO:0000259" key="3">
    <source>
        <dbReference type="Pfam" id="PF01425"/>
    </source>
</evidence>
<dbReference type="SUPFAM" id="SSF75304">
    <property type="entry name" value="Amidase signature (AS) enzymes"/>
    <property type="match status" value="1"/>
</dbReference>